<dbReference type="STRING" id="713585.THITH_17155"/>
<dbReference type="AlphaFoldDB" id="W0DSB7"/>
<gene>
    <name evidence="10" type="primary">engB</name>
    <name evidence="12" type="ORF">THITH_17155</name>
</gene>
<keyword evidence="6" id="KW-0460">Magnesium</keyword>
<dbReference type="InterPro" id="IPR006073">
    <property type="entry name" value="GTP-bd"/>
</dbReference>
<evidence type="ECO:0000256" key="2">
    <source>
        <dbReference type="ARBA" id="ARBA00009638"/>
    </source>
</evidence>
<evidence type="ECO:0000256" key="4">
    <source>
        <dbReference type="ARBA" id="ARBA00022723"/>
    </source>
</evidence>
<evidence type="ECO:0000259" key="11">
    <source>
        <dbReference type="PROSITE" id="PS51706"/>
    </source>
</evidence>
<dbReference type="HAMAP" id="MF_00321">
    <property type="entry name" value="GTPase_EngB"/>
    <property type="match status" value="1"/>
</dbReference>
<dbReference type="NCBIfam" id="TIGR03598">
    <property type="entry name" value="GTPase_YsxC"/>
    <property type="match status" value="1"/>
</dbReference>
<dbReference type="RefSeq" id="WP_006746664.1">
    <property type="nucleotide sequence ID" value="NZ_CP007029.1"/>
</dbReference>
<keyword evidence="3 10" id="KW-0132">Cell division</keyword>
<dbReference type="CDD" id="cd01876">
    <property type="entry name" value="YihA_EngB"/>
    <property type="match status" value="1"/>
</dbReference>
<dbReference type="PANTHER" id="PTHR11649:SF13">
    <property type="entry name" value="ENGB-TYPE G DOMAIN-CONTAINING PROTEIN"/>
    <property type="match status" value="1"/>
</dbReference>
<dbReference type="InterPro" id="IPR030393">
    <property type="entry name" value="G_ENGB_dom"/>
</dbReference>
<dbReference type="GO" id="GO:0000917">
    <property type="term" value="P:division septum assembly"/>
    <property type="evidence" value="ECO:0007669"/>
    <property type="project" value="UniProtKB-KW"/>
</dbReference>
<evidence type="ECO:0000256" key="8">
    <source>
        <dbReference type="ARBA" id="ARBA00023210"/>
    </source>
</evidence>
<evidence type="ECO:0000256" key="10">
    <source>
        <dbReference type="HAMAP-Rule" id="MF_00321"/>
    </source>
</evidence>
<keyword evidence="9 10" id="KW-0131">Cell cycle</keyword>
<dbReference type="OrthoDB" id="9804921at2"/>
<dbReference type="GO" id="GO:0005525">
    <property type="term" value="F:GTP binding"/>
    <property type="evidence" value="ECO:0007669"/>
    <property type="project" value="UniProtKB-UniRule"/>
</dbReference>
<evidence type="ECO:0000256" key="3">
    <source>
        <dbReference type="ARBA" id="ARBA00022618"/>
    </source>
</evidence>
<keyword evidence="4" id="KW-0479">Metal-binding</keyword>
<keyword evidence="5 10" id="KW-0547">Nucleotide-binding</keyword>
<evidence type="ECO:0000256" key="9">
    <source>
        <dbReference type="ARBA" id="ARBA00023306"/>
    </source>
</evidence>
<dbReference type="SUPFAM" id="SSF52540">
    <property type="entry name" value="P-loop containing nucleoside triphosphate hydrolases"/>
    <property type="match status" value="1"/>
</dbReference>
<dbReference type="EMBL" id="CP007029">
    <property type="protein sequence ID" value="AHE99735.1"/>
    <property type="molecule type" value="Genomic_DNA"/>
</dbReference>
<dbReference type="KEGG" id="tti:THITH_17155"/>
<dbReference type="GO" id="GO:0005829">
    <property type="term" value="C:cytosol"/>
    <property type="evidence" value="ECO:0007669"/>
    <property type="project" value="TreeGrafter"/>
</dbReference>
<evidence type="ECO:0000313" key="12">
    <source>
        <dbReference type="EMBL" id="AHE99735.1"/>
    </source>
</evidence>
<comment type="function">
    <text evidence="10">Necessary for normal cell division and for the maintenance of normal septation.</text>
</comment>
<dbReference type="FunFam" id="3.40.50.300:FF:000098">
    <property type="entry name" value="Probable GTP-binding protein EngB"/>
    <property type="match status" value="1"/>
</dbReference>
<dbReference type="InterPro" id="IPR019987">
    <property type="entry name" value="GTP-bd_ribosome_bio_YsxC"/>
</dbReference>
<dbReference type="PROSITE" id="PS51706">
    <property type="entry name" value="G_ENGB"/>
    <property type="match status" value="1"/>
</dbReference>
<evidence type="ECO:0000256" key="5">
    <source>
        <dbReference type="ARBA" id="ARBA00022741"/>
    </source>
</evidence>
<feature type="domain" description="EngB-type G" evidence="11">
    <location>
        <begin position="24"/>
        <end position="200"/>
    </location>
</feature>
<evidence type="ECO:0000256" key="6">
    <source>
        <dbReference type="ARBA" id="ARBA00022842"/>
    </source>
</evidence>
<comment type="similarity">
    <text evidence="2 10">Belongs to the TRAFAC class TrmE-Era-EngA-EngB-Septin-like GTPase superfamily. EngB GTPase family.</text>
</comment>
<protein>
    <recommendedName>
        <fullName evidence="10">Probable GTP-binding protein EngB</fullName>
    </recommendedName>
</protein>
<comment type="cofactor">
    <cofactor evidence="1">
        <name>Mg(2+)</name>
        <dbReference type="ChEBI" id="CHEBI:18420"/>
    </cofactor>
</comment>
<dbReference type="Gene3D" id="3.40.50.300">
    <property type="entry name" value="P-loop containing nucleotide triphosphate hydrolases"/>
    <property type="match status" value="1"/>
</dbReference>
<dbReference type="HOGENOM" id="CLU_033732_1_0_6"/>
<dbReference type="Proteomes" id="UP000005289">
    <property type="component" value="Chromosome"/>
</dbReference>
<reference evidence="12 13" key="1">
    <citation type="submission" date="2013-12" db="EMBL/GenBank/DDBJ databases">
        <authorList>
            <consortium name="DOE Joint Genome Institute"/>
            <person name="Muyzer G."/>
            <person name="Huntemann M."/>
            <person name="Han J."/>
            <person name="Chen A."/>
            <person name="Kyrpides N."/>
            <person name="Mavromatis K."/>
            <person name="Markowitz V."/>
            <person name="Palaniappan K."/>
            <person name="Ivanova N."/>
            <person name="Schaumberg A."/>
            <person name="Pati A."/>
            <person name="Liolios K."/>
            <person name="Nordberg H.P."/>
            <person name="Cantor M.N."/>
            <person name="Hua S.X."/>
            <person name="Woyke T."/>
        </authorList>
    </citation>
    <scope>NUCLEOTIDE SEQUENCE [LARGE SCALE GENOMIC DNA]</scope>
    <source>
        <strain evidence="12 13">ARh 1</strain>
    </source>
</reference>
<keyword evidence="8 10" id="KW-0717">Septation</keyword>
<accession>W0DSB7</accession>
<dbReference type="Pfam" id="PF01926">
    <property type="entry name" value="MMR_HSR1"/>
    <property type="match status" value="1"/>
</dbReference>
<dbReference type="PANTHER" id="PTHR11649">
    <property type="entry name" value="MSS1/TRME-RELATED GTP-BINDING PROTEIN"/>
    <property type="match status" value="1"/>
</dbReference>
<keyword evidence="13" id="KW-1185">Reference proteome</keyword>
<evidence type="ECO:0000313" key="13">
    <source>
        <dbReference type="Proteomes" id="UP000005289"/>
    </source>
</evidence>
<proteinExistence type="inferred from homology"/>
<evidence type="ECO:0000256" key="7">
    <source>
        <dbReference type="ARBA" id="ARBA00023134"/>
    </source>
</evidence>
<sequence>MHNPFREAEFVLGAGRLDQLPDDAGAEIAFAGRSNAGKSSALNTLCERRALARVGRTPGRTQEINVFRLPPLGRWRLVDLPGYGYAKVSARQRAHWDRLIGDYLRERRSLAGLVLIMDIRHPLTPLDEAMLHWLEGRPRPLHVLLTKADKVSRSEAGRQLQATRRGLEARGLDATLQTFSALKREGVEDLRGLLVDWLGAADPEGQAGGAQGTPGC</sequence>
<dbReference type="GO" id="GO:0046872">
    <property type="term" value="F:metal ion binding"/>
    <property type="evidence" value="ECO:0007669"/>
    <property type="project" value="UniProtKB-KW"/>
</dbReference>
<dbReference type="InterPro" id="IPR027417">
    <property type="entry name" value="P-loop_NTPase"/>
</dbReference>
<organism evidence="12 13">
    <name type="scientific">Thioalkalivibrio paradoxus ARh 1</name>
    <dbReference type="NCBI Taxonomy" id="713585"/>
    <lineage>
        <taxon>Bacteria</taxon>
        <taxon>Pseudomonadati</taxon>
        <taxon>Pseudomonadota</taxon>
        <taxon>Gammaproteobacteria</taxon>
        <taxon>Chromatiales</taxon>
        <taxon>Ectothiorhodospiraceae</taxon>
        <taxon>Thioalkalivibrio</taxon>
    </lineage>
</organism>
<keyword evidence="7 10" id="KW-0342">GTP-binding</keyword>
<name>W0DSB7_9GAMM</name>
<evidence type="ECO:0000256" key="1">
    <source>
        <dbReference type="ARBA" id="ARBA00001946"/>
    </source>
</evidence>